<dbReference type="Pfam" id="PF03461">
    <property type="entry name" value="TRCF"/>
    <property type="match status" value="1"/>
</dbReference>
<dbReference type="Gene3D" id="3.90.1150.50">
    <property type="entry name" value="Transcription-repair-coupling factor, D7 domain"/>
    <property type="match status" value="1"/>
</dbReference>
<comment type="function">
    <text evidence="13">Couples transcription and DNA repair by recognizing RNA polymerase (RNAP) stalled at DNA lesions. Mediates ATP-dependent release of RNAP and its truncated transcript from the DNA, and recruitment of nucleotide excision repair machinery to the damaged site.</text>
</comment>
<dbReference type="SUPFAM" id="SSF52540">
    <property type="entry name" value="P-loop containing nucleoside triphosphate hydrolases"/>
    <property type="match status" value="4"/>
</dbReference>
<evidence type="ECO:0000256" key="9">
    <source>
        <dbReference type="ARBA" id="ARBA00023204"/>
    </source>
</evidence>
<dbReference type="InterPro" id="IPR003711">
    <property type="entry name" value="CarD-like/TRCF_RID"/>
</dbReference>
<comment type="similarity">
    <text evidence="10 13">In the N-terminal section; belongs to the UvrB family.</text>
</comment>
<dbReference type="InterPro" id="IPR014001">
    <property type="entry name" value="Helicase_ATP-bd"/>
</dbReference>
<dbReference type="PROSITE" id="PS51194">
    <property type="entry name" value="HELICASE_CTER"/>
    <property type="match status" value="1"/>
</dbReference>
<dbReference type="SMART" id="SM00487">
    <property type="entry name" value="DEXDc"/>
    <property type="match status" value="1"/>
</dbReference>
<keyword evidence="2 13" id="KW-0963">Cytoplasm</keyword>
<dbReference type="GO" id="GO:0003678">
    <property type="term" value="F:DNA helicase activity"/>
    <property type="evidence" value="ECO:0007669"/>
    <property type="project" value="TreeGrafter"/>
</dbReference>
<dbReference type="Pfam" id="PF17757">
    <property type="entry name" value="UvrB_inter"/>
    <property type="match status" value="1"/>
</dbReference>
<evidence type="ECO:0000256" key="5">
    <source>
        <dbReference type="ARBA" id="ARBA00022801"/>
    </source>
</evidence>
<dbReference type="SMART" id="SM00490">
    <property type="entry name" value="HELICc"/>
    <property type="match status" value="1"/>
</dbReference>
<dbReference type="Proteomes" id="UP000255234">
    <property type="component" value="Unassembled WGS sequence"/>
</dbReference>
<gene>
    <name evidence="13 16" type="primary">mfd</name>
    <name evidence="16" type="ORF">NCTC10571_00615</name>
</gene>
<dbReference type="InterPro" id="IPR027417">
    <property type="entry name" value="P-loop_NTPase"/>
</dbReference>
<evidence type="ECO:0000313" key="16">
    <source>
        <dbReference type="EMBL" id="STY70478.1"/>
    </source>
</evidence>
<dbReference type="SUPFAM" id="SSF143517">
    <property type="entry name" value="TRCF domain-like"/>
    <property type="match status" value="1"/>
</dbReference>
<dbReference type="GO" id="GO:0016787">
    <property type="term" value="F:hydrolase activity"/>
    <property type="evidence" value="ECO:0007669"/>
    <property type="project" value="UniProtKB-KW"/>
</dbReference>
<dbReference type="Gene3D" id="3.40.50.11180">
    <property type="match status" value="1"/>
</dbReference>
<dbReference type="Pfam" id="PF21132">
    <property type="entry name" value="MFD_D3"/>
    <property type="match status" value="1"/>
</dbReference>
<keyword evidence="7 13" id="KW-0067">ATP-binding</keyword>
<feature type="domain" description="Helicase ATP-binding" evidence="14">
    <location>
        <begin position="568"/>
        <end position="730"/>
    </location>
</feature>
<dbReference type="GO" id="GO:0006355">
    <property type="term" value="P:regulation of DNA-templated transcription"/>
    <property type="evidence" value="ECO:0007669"/>
    <property type="project" value="UniProtKB-UniRule"/>
</dbReference>
<dbReference type="Pfam" id="PF02559">
    <property type="entry name" value="CarD_TRCF_RID"/>
    <property type="match status" value="1"/>
</dbReference>
<evidence type="ECO:0000256" key="1">
    <source>
        <dbReference type="ARBA" id="ARBA00004496"/>
    </source>
</evidence>
<dbReference type="InterPro" id="IPR011545">
    <property type="entry name" value="DEAD/DEAH_box_helicase_dom"/>
</dbReference>
<organism evidence="16 17">
    <name type="scientific">Megamonas hypermegale</name>
    <dbReference type="NCBI Taxonomy" id="158847"/>
    <lineage>
        <taxon>Bacteria</taxon>
        <taxon>Bacillati</taxon>
        <taxon>Bacillota</taxon>
        <taxon>Negativicutes</taxon>
        <taxon>Selenomonadales</taxon>
        <taxon>Selenomonadaceae</taxon>
        <taxon>Megamonas</taxon>
    </lineage>
</organism>
<dbReference type="InterPro" id="IPR047112">
    <property type="entry name" value="RecG/Mfd"/>
</dbReference>
<dbReference type="AlphaFoldDB" id="A0A378NWW9"/>
<evidence type="ECO:0000313" key="17">
    <source>
        <dbReference type="Proteomes" id="UP000255234"/>
    </source>
</evidence>
<accession>A0A378NWW9</accession>
<dbReference type="GO" id="GO:0005524">
    <property type="term" value="F:ATP binding"/>
    <property type="evidence" value="ECO:0007669"/>
    <property type="project" value="UniProtKB-UniRule"/>
</dbReference>
<dbReference type="SMART" id="SM01058">
    <property type="entry name" value="CarD_TRCF"/>
    <property type="match status" value="1"/>
</dbReference>
<dbReference type="GO" id="GO:0000716">
    <property type="term" value="P:transcription-coupled nucleotide-excision repair, DNA damage recognition"/>
    <property type="evidence" value="ECO:0007669"/>
    <property type="project" value="UniProtKB-UniRule"/>
</dbReference>
<dbReference type="GO" id="GO:0003684">
    <property type="term" value="F:damaged DNA binding"/>
    <property type="evidence" value="ECO:0007669"/>
    <property type="project" value="InterPro"/>
</dbReference>
<name>A0A378NWW9_9FIRM</name>
<dbReference type="Gene3D" id="3.40.50.11140">
    <property type="match status" value="1"/>
</dbReference>
<comment type="subcellular location">
    <subcellularLocation>
        <location evidence="1 13">Cytoplasm</location>
    </subcellularLocation>
</comment>
<comment type="similarity">
    <text evidence="11 13">In the C-terminal section; belongs to the helicase family. RecG subfamily.</text>
</comment>
<dbReference type="InterPro" id="IPR004576">
    <property type="entry name" value="Mfd"/>
</dbReference>
<evidence type="ECO:0000259" key="14">
    <source>
        <dbReference type="PROSITE" id="PS51192"/>
    </source>
</evidence>
<dbReference type="PROSITE" id="PS51192">
    <property type="entry name" value="HELICASE_ATP_BIND_1"/>
    <property type="match status" value="1"/>
</dbReference>
<dbReference type="RefSeq" id="WP_115151091.1">
    <property type="nucleotide sequence ID" value="NZ_UGPP01000001.1"/>
</dbReference>
<keyword evidence="6" id="KW-0347">Helicase</keyword>
<dbReference type="InterPro" id="IPR005118">
    <property type="entry name" value="TRCF_C"/>
</dbReference>
<dbReference type="STRING" id="1122216.GCA_000423385_01397"/>
<keyword evidence="8 13" id="KW-0238">DNA-binding</keyword>
<sequence>MNILFPALAKEVTLTKINECFNQDYGQNYIYGLAGTQKHIVIANAYKQNPKTTIIITHNQDGVEEWYNDFSSLLPEASIWELPALDVMSVSATAKSLELKAKRMKILGMLTRKEPVIILATTNAAMQKDMSRQDFENSSVQIELNKEYEHDKILEQLVSLGYERVDKVEQIGQFSARGGIIDIYPINSDTPIRIEFFDSEIESIREFAIDSQRSLHNIAKCEILPLMQMDDTGSPAIFLSYLNKDCNVILDEPLHLKEAVEGSIKENPEIKEFVYDWNYILTSAKKHNIIYMSLMMQRIADTEPEQLISVAVKSTAPFQKQMHLLGEEIKNWLEQKNEILICLGDKTKIAYLQDVLEQQKIPVSRESEPKELSKDRVTFIVGSLLNGFEFPQSRLVVITEKDILGRQKKKLRPRQSGKNKNDKIAHFRDINIGDYVVHVNHGIGKYLGVETLTIGNVHRDYLHIKYSGTDKLFVPTDQVHLIQKYIGSEGDVPRLSKMNGTAWKKAKAKAKASVENIAKDLINLYAERKNGKGFAFAPDTPWQKEFEDAFPYEETPDQLKAIAEIKADMEKPVPMDRLLCGDVGFGKTEVAIRAAFKAVMSNKQVAVLVPTTVLVQQHYQTFSNRFNDFGPKIGIICRFNSPKEQKKVLEDLATGQIDILIGTHAILNEKKVKFKDLGLLIVDEEQRFGVKQKEKIKRISKNIDVLSLSATPIPRTLHMSLVGARDMSVIETPPQERFPVQTYVIENNDMIIKDAIKREVRRGGQVYFIYNRVETIDKMYLHLLSMLPDVKIGIAHGQMSEEELERAMLNFYEGKYDILLATSIIENGLDVSNANTIIIYDADYFGLSQLYQMRGRVGRSKQMAFAYFIYQKDKILSEMAEKRLQAIKEFAQLGSGFKIAMRDLEIRGAGDLLGSQQHGHISSVGFEMYCRLLEEAVETLQTGKEPEKVVEPIIELKEDAYLDGEYINDATNKIEIYQRIAAIRTDEHADQLEEELIDRFGALTEPVKKIMQVARLKNYARKLKIKSIIEKPAFVEICFDKAPNIETENVLLAKKQFDNLLKFVPKQNTIQIKITPINKKHIINLCLKVVKVLTGEKLQKMTLKKEEKK</sequence>
<evidence type="ECO:0000259" key="15">
    <source>
        <dbReference type="PROSITE" id="PS51194"/>
    </source>
</evidence>
<keyword evidence="3 13" id="KW-0547">Nucleotide-binding</keyword>
<evidence type="ECO:0000256" key="4">
    <source>
        <dbReference type="ARBA" id="ARBA00022763"/>
    </source>
</evidence>
<keyword evidence="5 13" id="KW-0378">Hydrolase</keyword>
<protein>
    <recommendedName>
        <fullName evidence="12 13">Transcription-repair-coupling factor</fullName>
        <shortName evidence="13">TRCF</shortName>
        <ecNumber evidence="13">3.6.4.-</ecNumber>
    </recommendedName>
</protein>
<dbReference type="CDD" id="cd17991">
    <property type="entry name" value="DEXHc_TRCF"/>
    <property type="match status" value="1"/>
</dbReference>
<dbReference type="Pfam" id="PF00270">
    <property type="entry name" value="DEAD"/>
    <property type="match status" value="1"/>
</dbReference>
<dbReference type="PANTHER" id="PTHR47964">
    <property type="entry name" value="ATP-DEPENDENT DNA HELICASE HOMOLOG RECG, CHLOROPLASTIC"/>
    <property type="match status" value="1"/>
</dbReference>
<dbReference type="InterPro" id="IPR001650">
    <property type="entry name" value="Helicase_C-like"/>
</dbReference>
<evidence type="ECO:0000256" key="8">
    <source>
        <dbReference type="ARBA" id="ARBA00023125"/>
    </source>
</evidence>
<evidence type="ECO:0000256" key="6">
    <source>
        <dbReference type="ARBA" id="ARBA00022806"/>
    </source>
</evidence>
<dbReference type="InterPro" id="IPR041471">
    <property type="entry name" value="UvrB_inter"/>
</dbReference>
<evidence type="ECO:0000256" key="3">
    <source>
        <dbReference type="ARBA" id="ARBA00022741"/>
    </source>
</evidence>
<dbReference type="Gene3D" id="3.30.2060.10">
    <property type="entry name" value="Penicillin-binding protein 1b domain"/>
    <property type="match status" value="1"/>
</dbReference>
<evidence type="ECO:0000256" key="11">
    <source>
        <dbReference type="ARBA" id="ARBA00061399"/>
    </source>
</evidence>
<dbReference type="PANTHER" id="PTHR47964:SF1">
    <property type="entry name" value="ATP-DEPENDENT DNA HELICASE HOMOLOG RECG, CHLOROPLASTIC"/>
    <property type="match status" value="1"/>
</dbReference>
<dbReference type="SUPFAM" id="SSF141259">
    <property type="entry name" value="CarD-like"/>
    <property type="match status" value="1"/>
</dbReference>
<dbReference type="EMBL" id="UGPP01000001">
    <property type="protein sequence ID" value="STY70478.1"/>
    <property type="molecule type" value="Genomic_DNA"/>
</dbReference>
<dbReference type="HAMAP" id="MF_00969">
    <property type="entry name" value="TRCF"/>
    <property type="match status" value="1"/>
</dbReference>
<evidence type="ECO:0000256" key="2">
    <source>
        <dbReference type="ARBA" id="ARBA00022490"/>
    </source>
</evidence>
<dbReference type="InterPro" id="IPR048635">
    <property type="entry name" value="MFD_D3"/>
</dbReference>
<keyword evidence="9 13" id="KW-0234">DNA repair</keyword>
<evidence type="ECO:0000256" key="13">
    <source>
        <dbReference type="HAMAP-Rule" id="MF_00969"/>
    </source>
</evidence>
<dbReference type="EC" id="3.6.4.-" evidence="13"/>
<dbReference type="Gene3D" id="2.40.10.170">
    <property type="match status" value="1"/>
</dbReference>
<dbReference type="NCBIfam" id="TIGR00580">
    <property type="entry name" value="mfd"/>
    <property type="match status" value="1"/>
</dbReference>
<proteinExistence type="inferred from homology"/>
<evidence type="ECO:0000256" key="10">
    <source>
        <dbReference type="ARBA" id="ARBA00061104"/>
    </source>
</evidence>
<evidence type="ECO:0000256" key="7">
    <source>
        <dbReference type="ARBA" id="ARBA00022840"/>
    </source>
</evidence>
<dbReference type="Pfam" id="PF00271">
    <property type="entry name" value="Helicase_C"/>
    <property type="match status" value="1"/>
</dbReference>
<reference evidence="16 17" key="1">
    <citation type="submission" date="2018-06" db="EMBL/GenBank/DDBJ databases">
        <authorList>
            <consortium name="Pathogen Informatics"/>
            <person name="Doyle S."/>
        </authorList>
    </citation>
    <scope>NUCLEOTIDE SEQUENCE [LARGE SCALE GENOMIC DNA]</scope>
    <source>
        <strain evidence="16 17">NCTC10571</strain>
    </source>
</reference>
<evidence type="ECO:0000256" key="12">
    <source>
        <dbReference type="ARBA" id="ARBA00070128"/>
    </source>
</evidence>
<dbReference type="Gene3D" id="3.40.50.300">
    <property type="entry name" value="P-loop containing nucleotide triphosphate hydrolases"/>
    <property type="match status" value="2"/>
</dbReference>
<dbReference type="SMART" id="SM00982">
    <property type="entry name" value="TRCF"/>
    <property type="match status" value="1"/>
</dbReference>
<dbReference type="InterPro" id="IPR037235">
    <property type="entry name" value="TRCF-like_C_D7"/>
</dbReference>
<dbReference type="InterPro" id="IPR036101">
    <property type="entry name" value="CarD-like/TRCF_RID_sf"/>
</dbReference>
<dbReference type="GO" id="GO:0005737">
    <property type="term" value="C:cytoplasm"/>
    <property type="evidence" value="ECO:0007669"/>
    <property type="project" value="UniProtKB-SubCell"/>
</dbReference>
<feature type="domain" description="Helicase C-terminal" evidence="15">
    <location>
        <begin position="751"/>
        <end position="905"/>
    </location>
</feature>
<dbReference type="FunFam" id="3.40.50.300:FF:000546">
    <property type="entry name" value="Transcription-repair-coupling factor"/>
    <property type="match status" value="1"/>
</dbReference>
<keyword evidence="4 13" id="KW-0227">DNA damage</keyword>